<dbReference type="Proteomes" id="UP000202922">
    <property type="component" value="Unassembled WGS sequence"/>
</dbReference>
<name>A0A238JUW6_9RHOB</name>
<protein>
    <submittedName>
        <fullName evidence="6">Hydrogen peroxide-inducible genes activator</fullName>
    </submittedName>
</protein>
<dbReference type="Gene3D" id="3.40.190.290">
    <property type="match status" value="1"/>
</dbReference>
<keyword evidence="2" id="KW-0805">Transcription regulation</keyword>
<gene>
    <name evidence="6" type="primary">oxyR_1</name>
    <name evidence="6" type="ORF">COL8621_01283</name>
</gene>
<dbReference type="InterPro" id="IPR050950">
    <property type="entry name" value="HTH-type_LysR_regulators"/>
</dbReference>
<evidence type="ECO:0000256" key="4">
    <source>
        <dbReference type="ARBA" id="ARBA00023163"/>
    </source>
</evidence>
<dbReference type="EMBL" id="FXYE01000001">
    <property type="protein sequence ID" value="SMX34385.1"/>
    <property type="molecule type" value="Genomic_DNA"/>
</dbReference>
<organism evidence="6 7">
    <name type="scientific">Actibacterium lipolyticum</name>
    <dbReference type="NCBI Taxonomy" id="1524263"/>
    <lineage>
        <taxon>Bacteria</taxon>
        <taxon>Pseudomonadati</taxon>
        <taxon>Pseudomonadota</taxon>
        <taxon>Alphaproteobacteria</taxon>
        <taxon>Rhodobacterales</taxon>
        <taxon>Roseobacteraceae</taxon>
        <taxon>Actibacterium</taxon>
    </lineage>
</organism>
<feature type="domain" description="HTH lysR-type" evidence="5">
    <location>
        <begin position="1"/>
        <end position="57"/>
    </location>
</feature>
<dbReference type="GO" id="GO:0003700">
    <property type="term" value="F:DNA-binding transcription factor activity"/>
    <property type="evidence" value="ECO:0007669"/>
    <property type="project" value="InterPro"/>
</dbReference>
<evidence type="ECO:0000256" key="3">
    <source>
        <dbReference type="ARBA" id="ARBA00023125"/>
    </source>
</evidence>
<dbReference type="PANTHER" id="PTHR30419:SF31">
    <property type="entry name" value="BLR3139 PROTEIN"/>
    <property type="match status" value="1"/>
</dbReference>
<dbReference type="InterPro" id="IPR036388">
    <property type="entry name" value="WH-like_DNA-bd_sf"/>
</dbReference>
<dbReference type="PRINTS" id="PR00039">
    <property type="entry name" value="HTHLYSR"/>
</dbReference>
<keyword evidence="7" id="KW-1185">Reference proteome</keyword>
<dbReference type="GO" id="GO:0005829">
    <property type="term" value="C:cytosol"/>
    <property type="evidence" value="ECO:0007669"/>
    <property type="project" value="TreeGrafter"/>
</dbReference>
<reference evidence="7" key="1">
    <citation type="submission" date="2017-05" db="EMBL/GenBank/DDBJ databases">
        <authorList>
            <person name="Rodrigo-Torres L."/>
            <person name="Arahal R. D."/>
            <person name="Lucena T."/>
        </authorList>
    </citation>
    <scope>NUCLEOTIDE SEQUENCE [LARGE SCALE GENOMIC DNA]</scope>
    <source>
        <strain evidence="7">CECT 8621</strain>
    </source>
</reference>
<evidence type="ECO:0000313" key="6">
    <source>
        <dbReference type="EMBL" id="SMX34385.1"/>
    </source>
</evidence>
<comment type="similarity">
    <text evidence="1">Belongs to the LysR transcriptional regulatory family.</text>
</comment>
<proteinExistence type="inferred from homology"/>
<dbReference type="RefSeq" id="WP_093966418.1">
    <property type="nucleotide sequence ID" value="NZ_FXYE01000001.1"/>
</dbReference>
<dbReference type="InterPro" id="IPR005119">
    <property type="entry name" value="LysR_subst-bd"/>
</dbReference>
<dbReference type="Gene3D" id="1.10.10.10">
    <property type="entry name" value="Winged helix-like DNA-binding domain superfamily/Winged helix DNA-binding domain"/>
    <property type="match status" value="1"/>
</dbReference>
<dbReference type="GO" id="GO:0003677">
    <property type="term" value="F:DNA binding"/>
    <property type="evidence" value="ECO:0007669"/>
    <property type="project" value="UniProtKB-KW"/>
</dbReference>
<dbReference type="FunFam" id="1.10.10.10:FF:000001">
    <property type="entry name" value="LysR family transcriptional regulator"/>
    <property type="match status" value="1"/>
</dbReference>
<dbReference type="InterPro" id="IPR000847">
    <property type="entry name" value="LysR_HTH_N"/>
</dbReference>
<sequence length="297" mass="33120">MIDKLEMFIALAKAEHFGRAAEECGVTQPTLSAAIKQLEEQLGVMLVWRGSRFRGLTPEGARVLEWARRIVGDTRTMREEMRAVKQGLSGKLRLAVIPTALSMVSDLTTPLSSRHPNLRFTVLSRTSADILHLIENLEIDAGITYLDNEPLGRLTTVPLYSEQYYLVARAGTHLCEQPFVTWSEVAKLPLCLLTPDMQNRRIVNEHLAQNGAEVEPRLESNSVITLTSHVLTDNWATILPLKSAEFFMRSGELSAVPIKQPEAKHLVGLVAPHREPYTPVLEALLNAARKLSYDPPN</sequence>
<dbReference type="InterPro" id="IPR036390">
    <property type="entry name" value="WH_DNA-bd_sf"/>
</dbReference>
<dbReference type="Pfam" id="PF00126">
    <property type="entry name" value="HTH_1"/>
    <property type="match status" value="1"/>
</dbReference>
<evidence type="ECO:0000256" key="1">
    <source>
        <dbReference type="ARBA" id="ARBA00009437"/>
    </source>
</evidence>
<dbReference type="SUPFAM" id="SSF46785">
    <property type="entry name" value="Winged helix' DNA-binding domain"/>
    <property type="match status" value="1"/>
</dbReference>
<accession>A0A238JUW6</accession>
<dbReference type="Pfam" id="PF03466">
    <property type="entry name" value="LysR_substrate"/>
    <property type="match status" value="1"/>
</dbReference>
<dbReference type="CDD" id="cd05466">
    <property type="entry name" value="PBP2_LTTR_substrate"/>
    <property type="match status" value="1"/>
</dbReference>
<dbReference type="OrthoDB" id="9815174at2"/>
<evidence type="ECO:0000256" key="2">
    <source>
        <dbReference type="ARBA" id="ARBA00023015"/>
    </source>
</evidence>
<keyword evidence="3" id="KW-0238">DNA-binding</keyword>
<dbReference type="SUPFAM" id="SSF53850">
    <property type="entry name" value="Periplasmic binding protein-like II"/>
    <property type="match status" value="1"/>
</dbReference>
<dbReference type="PROSITE" id="PS50931">
    <property type="entry name" value="HTH_LYSR"/>
    <property type="match status" value="1"/>
</dbReference>
<dbReference type="AlphaFoldDB" id="A0A238JUW6"/>
<dbReference type="PANTHER" id="PTHR30419">
    <property type="entry name" value="HTH-TYPE TRANSCRIPTIONAL REGULATOR YBHD"/>
    <property type="match status" value="1"/>
</dbReference>
<evidence type="ECO:0000313" key="7">
    <source>
        <dbReference type="Proteomes" id="UP000202922"/>
    </source>
</evidence>
<evidence type="ECO:0000259" key="5">
    <source>
        <dbReference type="PROSITE" id="PS50931"/>
    </source>
</evidence>
<keyword evidence="4" id="KW-0804">Transcription</keyword>